<evidence type="ECO:0000256" key="6">
    <source>
        <dbReference type="SAM" id="Phobius"/>
    </source>
</evidence>
<dbReference type="GO" id="GO:0007234">
    <property type="term" value="P:osmosensory signaling via phosphorelay pathway"/>
    <property type="evidence" value="ECO:0007669"/>
    <property type="project" value="TreeGrafter"/>
</dbReference>
<comment type="catalytic activity">
    <reaction evidence="1">
        <text>ATP + protein L-histidine = ADP + protein N-phospho-L-histidine.</text>
        <dbReference type="EC" id="2.7.13.3"/>
    </reaction>
</comment>
<dbReference type="InterPro" id="IPR003594">
    <property type="entry name" value="HATPase_dom"/>
</dbReference>
<dbReference type="PANTHER" id="PTHR42878:SF14">
    <property type="entry name" value="OSMOLARITY TWO-COMPONENT SYSTEM PROTEIN SSK1"/>
    <property type="match status" value="1"/>
</dbReference>
<keyword evidence="4" id="KW-0808">Transferase</keyword>
<feature type="domain" description="Histidine kinase" evidence="7">
    <location>
        <begin position="245"/>
        <end position="445"/>
    </location>
</feature>
<keyword evidence="3" id="KW-0597">Phosphoprotein</keyword>
<dbReference type="CDD" id="cd00075">
    <property type="entry name" value="HATPase"/>
    <property type="match status" value="1"/>
</dbReference>
<dbReference type="InterPro" id="IPR005467">
    <property type="entry name" value="His_kinase_dom"/>
</dbReference>
<evidence type="ECO:0000259" key="7">
    <source>
        <dbReference type="PROSITE" id="PS50109"/>
    </source>
</evidence>
<dbReference type="Gene3D" id="3.30.565.10">
    <property type="entry name" value="Histidine kinase-like ATPase, C-terminal domain"/>
    <property type="match status" value="1"/>
</dbReference>
<dbReference type="OrthoDB" id="224978at2"/>
<dbReference type="RefSeq" id="WP_099916553.1">
    <property type="nucleotide sequence ID" value="NZ_BMHS01000025.1"/>
</dbReference>
<reference evidence="8 9" key="1">
    <citation type="submission" date="2017-10" db="EMBL/GenBank/DDBJ databases">
        <title>Massilia psychrophilum sp. nov., a novel purple-pigmented bacterium isolated from Tianshan glacier, Xinjiang Municipality, China.</title>
        <authorList>
            <person name="Wang H."/>
        </authorList>
    </citation>
    <scope>NUCLEOTIDE SEQUENCE [LARGE SCALE GENOMIC DNA]</scope>
    <source>
        <strain evidence="8 9">JCM 30813</strain>
    </source>
</reference>
<dbReference type="InterPro" id="IPR004358">
    <property type="entry name" value="Sig_transdc_His_kin-like_C"/>
</dbReference>
<evidence type="ECO:0000256" key="3">
    <source>
        <dbReference type="ARBA" id="ARBA00022553"/>
    </source>
</evidence>
<comment type="caution">
    <text evidence="8">The sequence shown here is derived from an EMBL/GenBank/DDBJ whole genome shotgun (WGS) entry which is preliminary data.</text>
</comment>
<gene>
    <name evidence="8" type="ORF">CR103_13745</name>
</gene>
<dbReference type="GO" id="GO:0005524">
    <property type="term" value="F:ATP binding"/>
    <property type="evidence" value="ECO:0007669"/>
    <property type="project" value="UniProtKB-KW"/>
</dbReference>
<dbReference type="PRINTS" id="PR00344">
    <property type="entry name" value="BCTRLSENSOR"/>
</dbReference>
<dbReference type="SUPFAM" id="SSF55874">
    <property type="entry name" value="ATPase domain of HSP90 chaperone/DNA topoisomerase II/histidine kinase"/>
    <property type="match status" value="1"/>
</dbReference>
<organism evidence="8 9">
    <name type="scientific">Massilia psychrophila</name>
    <dbReference type="NCBI Taxonomy" id="1603353"/>
    <lineage>
        <taxon>Bacteria</taxon>
        <taxon>Pseudomonadati</taxon>
        <taxon>Pseudomonadota</taxon>
        <taxon>Betaproteobacteria</taxon>
        <taxon>Burkholderiales</taxon>
        <taxon>Oxalobacteraceae</taxon>
        <taxon>Telluria group</taxon>
        <taxon>Massilia</taxon>
    </lineage>
</organism>
<dbReference type="InterPro" id="IPR000014">
    <property type="entry name" value="PAS"/>
</dbReference>
<dbReference type="Proteomes" id="UP000228593">
    <property type="component" value="Unassembled WGS sequence"/>
</dbReference>
<dbReference type="InterPro" id="IPR050351">
    <property type="entry name" value="BphY/WalK/GraS-like"/>
</dbReference>
<evidence type="ECO:0000256" key="5">
    <source>
        <dbReference type="ARBA" id="ARBA00022777"/>
    </source>
</evidence>
<feature type="transmembrane region" description="Helical" evidence="6">
    <location>
        <begin position="12"/>
        <end position="34"/>
    </location>
</feature>
<keyword evidence="6" id="KW-0812">Transmembrane</keyword>
<dbReference type="PANTHER" id="PTHR42878">
    <property type="entry name" value="TWO-COMPONENT HISTIDINE KINASE"/>
    <property type="match status" value="1"/>
</dbReference>
<keyword evidence="9" id="KW-1185">Reference proteome</keyword>
<dbReference type="CDD" id="cd00082">
    <property type="entry name" value="HisKA"/>
    <property type="match status" value="1"/>
</dbReference>
<evidence type="ECO:0000256" key="4">
    <source>
        <dbReference type="ARBA" id="ARBA00022679"/>
    </source>
</evidence>
<protein>
    <recommendedName>
        <fullName evidence="2">histidine kinase</fullName>
        <ecNumber evidence="2">2.7.13.3</ecNumber>
    </recommendedName>
</protein>
<keyword evidence="6" id="KW-0472">Membrane</keyword>
<dbReference type="PROSITE" id="PS50109">
    <property type="entry name" value="HIS_KIN"/>
    <property type="match status" value="1"/>
</dbReference>
<keyword evidence="8" id="KW-0067">ATP-binding</keyword>
<dbReference type="GO" id="GO:0000156">
    <property type="term" value="F:phosphorelay response regulator activity"/>
    <property type="evidence" value="ECO:0007669"/>
    <property type="project" value="TreeGrafter"/>
</dbReference>
<proteinExistence type="predicted"/>
<dbReference type="Pfam" id="PF13188">
    <property type="entry name" value="PAS_8"/>
    <property type="match status" value="1"/>
</dbReference>
<keyword evidence="6" id="KW-1133">Transmembrane helix</keyword>
<dbReference type="EC" id="2.7.13.3" evidence="2"/>
<accession>A0A2G8SZQ0</accession>
<dbReference type="SMART" id="SM00387">
    <property type="entry name" value="HATPase_c"/>
    <property type="match status" value="1"/>
</dbReference>
<dbReference type="InterPro" id="IPR036890">
    <property type="entry name" value="HATPase_C_sf"/>
</dbReference>
<sequence>MKRLRLSLVTRWSALVGTLLAMGILMALLLDHLLPGRPATVFAICLACLVPMSVIAMRAQIAPILSLFRALEGTVTSYQDGDFSFSLHWPHNDELSDLVAAHNALGNVLREQRLDLMQRELLLDTMVQNTPVAMLLVAEGAANTRTVVYANLAARQLLGQGRKLEGHQVDAILDQCSAALREAVARGGDGLFTTGEDKDEDEEVYHLARRSFSLNGRRHELLLLRQLTVELRRQEVQTWKKVIRVISHELNNSLAPLTSLAHSGAELVRRGQTERLPQILETIEERSRHLERFILGYARFAKLPTPRLEACAWDVFLARLTSQATFRLAGAALSTPACFDPAQMEQALLNLLKNAHESGSPPDQVELHVRQVADVLRIEVADRGEGMIDAVLTNALVPFYSTKRAGTGLGLALAREIAEAHGGRIVLANRDGGGLAVTLILPQASAVRVCRQGLTRSLGQTQV</sequence>
<keyword evidence="8" id="KW-0547">Nucleotide-binding</keyword>
<evidence type="ECO:0000313" key="9">
    <source>
        <dbReference type="Proteomes" id="UP000228593"/>
    </source>
</evidence>
<dbReference type="InterPro" id="IPR036097">
    <property type="entry name" value="HisK_dim/P_sf"/>
</dbReference>
<dbReference type="AlphaFoldDB" id="A0A2G8SZQ0"/>
<dbReference type="GO" id="GO:0000155">
    <property type="term" value="F:phosphorelay sensor kinase activity"/>
    <property type="evidence" value="ECO:0007669"/>
    <property type="project" value="InterPro"/>
</dbReference>
<keyword evidence="5" id="KW-0418">Kinase</keyword>
<evidence type="ECO:0000256" key="2">
    <source>
        <dbReference type="ARBA" id="ARBA00012438"/>
    </source>
</evidence>
<dbReference type="EMBL" id="PDOB01000021">
    <property type="protein sequence ID" value="PIL39254.1"/>
    <property type="molecule type" value="Genomic_DNA"/>
</dbReference>
<dbReference type="GO" id="GO:0030295">
    <property type="term" value="F:protein kinase activator activity"/>
    <property type="evidence" value="ECO:0007669"/>
    <property type="project" value="TreeGrafter"/>
</dbReference>
<evidence type="ECO:0000256" key="1">
    <source>
        <dbReference type="ARBA" id="ARBA00000085"/>
    </source>
</evidence>
<dbReference type="Pfam" id="PF02518">
    <property type="entry name" value="HATPase_c"/>
    <property type="match status" value="1"/>
</dbReference>
<dbReference type="InterPro" id="IPR003661">
    <property type="entry name" value="HisK_dim/P_dom"/>
</dbReference>
<evidence type="ECO:0000313" key="8">
    <source>
        <dbReference type="EMBL" id="PIL39254.1"/>
    </source>
</evidence>
<dbReference type="SUPFAM" id="SSF47384">
    <property type="entry name" value="Homodimeric domain of signal transducing histidine kinase"/>
    <property type="match status" value="1"/>
</dbReference>
<name>A0A2G8SZQ0_9BURK</name>